<dbReference type="PROSITE" id="PS50181">
    <property type="entry name" value="FBOX"/>
    <property type="match status" value="1"/>
</dbReference>
<protein>
    <recommendedName>
        <fullName evidence="1">F-box domain-containing protein</fullName>
    </recommendedName>
</protein>
<keyword evidence="3" id="KW-1185">Reference proteome</keyword>
<sequence>MEEDRMSQLPDDILLLILGKIDTFEAVNTTSLLSHRWKNLWRSVSALRFRFHFSFAASLLPDFSLVEESDRQLQSHRKFVSQFLSHRDAAAPIHDFHISFDEFPLDQPTIYGYRVHREFMDECFLYAVNHGVQSLRLWAPSHPNLRLPEACISCKTLLELRLQGSPVKLPGRLSLLNLKTFHLQTLNLVFDDDDNNMEPFSGLPELEQLTLKTFSADGIVLKAPKLRVLEITCIISFVAKEVSAPLLTSFSYKAFDAWECEKLNLPMLEQDASPISERYPTTVSLTLDTLKILECYGGPDEQTPPPFPNMKCLKMIEGRNKMRTVFRRVMNYLTGTLCCEVKLPPGMVVVEQISN</sequence>
<evidence type="ECO:0000259" key="1">
    <source>
        <dbReference type="PROSITE" id="PS50181"/>
    </source>
</evidence>
<evidence type="ECO:0000313" key="3">
    <source>
        <dbReference type="Proteomes" id="UP000298416"/>
    </source>
</evidence>
<dbReference type="InterPro" id="IPR001810">
    <property type="entry name" value="F-box_dom"/>
</dbReference>
<dbReference type="Proteomes" id="UP000298416">
    <property type="component" value="Unassembled WGS sequence"/>
</dbReference>
<dbReference type="PANTHER" id="PTHR32212:SF456">
    <property type="entry name" value="F-BOX_RNI_FBD-LIKE DOMAIN PROTEIN"/>
    <property type="match status" value="1"/>
</dbReference>
<feature type="domain" description="F-box" evidence="1">
    <location>
        <begin position="3"/>
        <end position="52"/>
    </location>
</feature>
<dbReference type="AlphaFoldDB" id="A0A8X8W4T1"/>
<name>A0A8X8W4T1_SALSN</name>
<dbReference type="PANTHER" id="PTHR32212">
    <property type="entry name" value="CYCLIN-LIKE F-BOX"/>
    <property type="match status" value="1"/>
</dbReference>
<dbReference type="InterPro" id="IPR036047">
    <property type="entry name" value="F-box-like_dom_sf"/>
</dbReference>
<accession>A0A8X8W4T1</accession>
<evidence type="ECO:0000313" key="2">
    <source>
        <dbReference type="EMBL" id="KAG6388215.1"/>
    </source>
</evidence>
<comment type="caution">
    <text evidence="2">The sequence shown here is derived from an EMBL/GenBank/DDBJ whole genome shotgun (WGS) entry which is preliminary data.</text>
</comment>
<dbReference type="EMBL" id="PNBA02000021">
    <property type="protein sequence ID" value="KAG6388215.1"/>
    <property type="molecule type" value="Genomic_DNA"/>
</dbReference>
<dbReference type="Pfam" id="PF00646">
    <property type="entry name" value="F-box"/>
    <property type="match status" value="1"/>
</dbReference>
<reference evidence="2" key="2">
    <citation type="submission" date="2020-08" db="EMBL/GenBank/DDBJ databases">
        <title>Plant Genome Project.</title>
        <authorList>
            <person name="Zhang R.-G."/>
        </authorList>
    </citation>
    <scope>NUCLEOTIDE SEQUENCE</scope>
    <source>
        <strain evidence="2">Huo1</strain>
        <tissue evidence="2">Leaf</tissue>
    </source>
</reference>
<dbReference type="SUPFAM" id="SSF52047">
    <property type="entry name" value="RNI-like"/>
    <property type="match status" value="1"/>
</dbReference>
<dbReference type="SUPFAM" id="SSF81383">
    <property type="entry name" value="F-box domain"/>
    <property type="match status" value="1"/>
</dbReference>
<organism evidence="2">
    <name type="scientific">Salvia splendens</name>
    <name type="common">Scarlet sage</name>
    <dbReference type="NCBI Taxonomy" id="180675"/>
    <lineage>
        <taxon>Eukaryota</taxon>
        <taxon>Viridiplantae</taxon>
        <taxon>Streptophyta</taxon>
        <taxon>Embryophyta</taxon>
        <taxon>Tracheophyta</taxon>
        <taxon>Spermatophyta</taxon>
        <taxon>Magnoliopsida</taxon>
        <taxon>eudicotyledons</taxon>
        <taxon>Gunneridae</taxon>
        <taxon>Pentapetalae</taxon>
        <taxon>asterids</taxon>
        <taxon>lamiids</taxon>
        <taxon>Lamiales</taxon>
        <taxon>Lamiaceae</taxon>
        <taxon>Nepetoideae</taxon>
        <taxon>Mentheae</taxon>
        <taxon>Salviinae</taxon>
        <taxon>Salvia</taxon>
        <taxon>Salvia subgen. Calosphace</taxon>
        <taxon>core Calosphace</taxon>
    </lineage>
</organism>
<proteinExistence type="predicted"/>
<gene>
    <name evidence="2" type="ORF">SASPL_153414</name>
</gene>
<reference evidence="2" key="1">
    <citation type="submission" date="2018-01" db="EMBL/GenBank/DDBJ databases">
        <authorList>
            <person name="Mao J.F."/>
        </authorList>
    </citation>
    <scope>NUCLEOTIDE SEQUENCE</scope>
    <source>
        <strain evidence="2">Huo1</strain>
        <tissue evidence="2">Leaf</tissue>
    </source>
</reference>